<dbReference type="RefSeq" id="WP_153326239.1">
    <property type="nucleotide sequence ID" value="NZ_WIWI01000002.1"/>
</dbReference>
<accession>A0A7X2BK96</accession>
<dbReference type="Proteomes" id="UP000441404">
    <property type="component" value="Unassembled WGS sequence"/>
</dbReference>
<evidence type="ECO:0000313" key="1">
    <source>
        <dbReference type="EMBL" id="MQT49293.1"/>
    </source>
</evidence>
<organism evidence="1 3">
    <name type="scientific">Pseudomonas helleri</name>
    <dbReference type="NCBI Taxonomy" id="1608996"/>
    <lineage>
        <taxon>Bacteria</taxon>
        <taxon>Pseudomonadati</taxon>
        <taxon>Pseudomonadota</taxon>
        <taxon>Gammaproteobacteria</taxon>
        <taxon>Pseudomonadales</taxon>
        <taxon>Pseudomonadaceae</taxon>
        <taxon>Pseudomonas</taxon>
    </lineage>
</organism>
<evidence type="ECO:0000313" key="2">
    <source>
        <dbReference type="EMBL" id="MQT87810.1"/>
    </source>
</evidence>
<sequence>MITTTTPKKLNRRPLTISIPASQIHCRNGLIDDEVFSKKYSQFSNGKKQALLSRIPLENIINGFFRRNNGKFEFIEDPVRRDMVDHAKAMIRSGRRPELYIYKNIVSSSEIPYIAPDDTHAYIAYKELGIQSVPVVILEVSTDLEESAFQIRHQLYHEENLGAFICATSSLPEQTHYHSILGESSFSSNDASLAHIQLSIDKLIEKLKAFHGEYSSGIHYHQTLFSILFRLSENIQAIRLLIDNRFYYQAVALLRSIYEISLDFYVDWLAPEQVGFWLQTHSAVDRKGLKMAFQLAAPSDNAKKNKFWEESMRYCYDFLSTARNKAEMSPLGRRFYDEVYTFTSEVIHQDFKMTEAYALFMENPEHRSFDAEAITTLITCVDMIAGKVYSRILQDIGTA</sequence>
<comment type="caution">
    <text evidence="1">The sequence shown here is derived from an EMBL/GenBank/DDBJ whole genome shotgun (WGS) entry which is preliminary data.</text>
</comment>
<dbReference type="Proteomes" id="UP000489190">
    <property type="component" value="Unassembled WGS sequence"/>
</dbReference>
<dbReference type="EMBL" id="WIWJ01000049">
    <property type="protein sequence ID" value="MQT49293.1"/>
    <property type="molecule type" value="Genomic_DNA"/>
</dbReference>
<name>A0A7X2BK96_9PSED</name>
<gene>
    <name evidence="2" type="ORF">GHO39_01345</name>
    <name evidence="1" type="ORF">GHO40_21530</name>
</gene>
<evidence type="ECO:0000313" key="3">
    <source>
        <dbReference type="Proteomes" id="UP000441404"/>
    </source>
</evidence>
<evidence type="ECO:0000313" key="4">
    <source>
        <dbReference type="Proteomes" id="UP000489190"/>
    </source>
</evidence>
<protein>
    <submittedName>
        <fullName evidence="1">Uncharacterized protein</fullName>
    </submittedName>
</protein>
<reference evidence="3 4" key="1">
    <citation type="submission" date="2019-10" db="EMBL/GenBank/DDBJ databases">
        <title>Evaluation of single-gene subtyping targets for Pseudomonas.</title>
        <authorList>
            <person name="Reichler S.J."/>
            <person name="Orsi R.H."/>
            <person name="Wiedmann M."/>
            <person name="Martin N.H."/>
            <person name="Murphy S.I."/>
        </authorList>
    </citation>
    <scope>NUCLEOTIDE SEQUENCE [LARGE SCALE GENOMIC DNA]</scope>
    <source>
        <strain evidence="2 4">FSL R10-3254</strain>
        <strain evidence="1 3">FSL R10-3257</strain>
    </source>
</reference>
<proteinExistence type="predicted"/>
<dbReference type="AlphaFoldDB" id="A0A7X2BK96"/>
<dbReference type="EMBL" id="WIWI01000002">
    <property type="protein sequence ID" value="MQT87810.1"/>
    <property type="molecule type" value="Genomic_DNA"/>
</dbReference>